<keyword evidence="1" id="KW-1133">Transmembrane helix</keyword>
<gene>
    <name evidence="2" type="ORF">POM99_04890</name>
</gene>
<sequence length="197" mass="21634">MKRIPIPPTLLVLLAVGVMVRLGFWQLDRLAQKEAMLADYAYANQSAVLIDYAHWMSPDNPTSYHQVRIVCSDVGPDSPVAGRSSTGASGWAHQFSCQFPIWNRGNARADVVIGWSDSPAAVRWGGGEVIGREVPSKGALHRVIADPPLAGLQPNARPDPRDIPNNHLAYAVQWFLFAGVALVIYALALRKRMRERG</sequence>
<accession>A0ABT6CF44</accession>
<comment type="caution">
    <text evidence="2">The sequence shown here is derived from an EMBL/GenBank/DDBJ whole genome shotgun (WGS) entry which is preliminary data.</text>
</comment>
<keyword evidence="1" id="KW-0812">Transmembrane</keyword>
<evidence type="ECO:0000256" key="1">
    <source>
        <dbReference type="RuleBase" id="RU363076"/>
    </source>
</evidence>
<dbReference type="RefSeq" id="WP_277275735.1">
    <property type="nucleotide sequence ID" value="NZ_JAROCY010000004.1"/>
</dbReference>
<keyword evidence="3" id="KW-1185">Reference proteome</keyword>
<reference evidence="2 3" key="1">
    <citation type="submission" date="2023-03" db="EMBL/GenBank/DDBJ databases">
        <title>Novosphingobium cyanobacteriorum sp. nov., isolated from a eutrophic reservoir during the Microcystis bloom period.</title>
        <authorList>
            <person name="Kang M."/>
            <person name="Le V."/>
            <person name="Ko S.-R."/>
            <person name="Lee S.-A."/>
            <person name="Ahn C.-Y."/>
        </authorList>
    </citation>
    <scope>NUCLEOTIDE SEQUENCE [LARGE SCALE GENOMIC DNA]</scope>
    <source>
        <strain evidence="2 3">HBC54</strain>
    </source>
</reference>
<dbReference type="Pfam" id="PF02104">
    <property type="entry name" value="SURF1"/>
    <property type="match status" value="2"/>
</dbReference>
<dbReference type="InterPro" id="IPR002994">
    <property type="entry name" value="Surf1/Shy1"/>
</dbReference>
<proteinExistence type="inferred from homology"/>
<dbReference type="EMBL" id="JAROCY010000004">
    <property type="protein sequence ID" value="MDF8332530.1"/>
    <property type="molecule type" value="Genomic_DNA"/>
</dbReference>
<name>A0ABT6CF44_9SPHN</name>
<comment type="caution">
    <text evidence="1">Lacks conserved residue(s) required for the propagation of feature annotation.</text>
</comment>
<keyword evidence="1" id="KW-0472">Membrane</keyword>
<keyword evidence="1" id="KW-1003">Cell membrane</keyword>
<feature type="transmembrane region" description="Helical" evidence="1">
    <location>
        <begin position="168"/>
        <end position="188"/>
    </location>
</feature>
<comment type="similarity">
    <text evidence="1">Belongs to the SURF1 family.</text>
</comment>
<protein>
    <recommendedName>
        <fullName evidence="1">SURF1-like protein</fullName>
    </recommendedName>
</protein>
<comment type="subcellular location">
    <subcellularLocation>
        <location evidence="1">Cell membrane</location>
        <topology evidence="1">Multi-pass membrane protein</topology>
    </subcellularLocation>
</comment>
<evidence type="ECO:0000313" key="3">
    <source>
        <dbReference type="Proteomes" id="UP001222770"/>
    </source>
</evidence>
<evidence type="ECO:0000313" key="2">
    <source>
        <dbReference type="EMBL" id="MDF8332530.1"/>
    </source>
</evidence>
<dbReference type="Proteomes" id="UP001222770">
    <property type="component" value="Unassembled WGS sequence"/>
</dbReference>
<organism evidence="2 3">
    <name type="scientific">Novosphingobium cyanobacteriorum</name>
    <dbReference type="NCBI Taxonomy" id="3024215"/>
    <lineage>
        <taxon>Bacteria</taxon>
        <taxon>Pseudomonadati</taxon>
        <taxon>Pseudomonadota</taxon>
        <taxon>Alphaproteobacteria</taxon>
        <taxon>Sphingomonadales</taxon>
        <taxon>Sphingomonadaceae</taxon>
        <taxon>Novosphingobium</taxon>
    </lineage>
</organism>